<reference evidence="2 3" key="1">
    <citation type="submission" date="2017-10" db="EMBL/GenBank/DDBJ databases">
        <title>Draft genome of Lysinibacillus fusiformis strain Juneja, a laboratory-derived pathogen of Drosophila melanogaster.</title>
        <authorList>
            <person name="Smith B.R."/>
            <person name="Unckless R.L."/>
        </authorList>
    </citation>
    <scope>NUCLEOTIDE SEQUENCE [LARGE SCALE GENOMIC DNA]</scope>
    <source>
        <strain evidence="2 3">Juneja</strain>
    </source>
</reference>
<comment type="caution">
    <text evidence="2">The sequence shown here is derived from an EMBL/GenBank/DDBJ whole genome shotgun (WGS) entry which is preliminary data.</text>
</comment>
<proteinExistence type="predicted"/>
<dbReference type="CDD" id="cd13441">
    <property type="entry name" value="CamS_repeat_1"/>
    <property type="match status" value="1"/>
</dbReference>
<name>A0A2I0V3S4_9BACI</name>
<feature type="chain" id="PRO_5039670093" description="CamS family sex pheromone protein" evidence="1">
    <location>
        <begin position="19"/>
        <end position="377"/>
    </location>
</feature>
<dbReference type="PIRSF" id="PIRSF012509">
    <property type="entry name" value="CamS"/>
    <property type="match status" value="1"/>
</dbReference>
<evidence type="ECO:0000256" key="1">
    <source>
        <dbReference type="SAM" id="SignalP"/>
    </source>
</evidence>
<evidence type="ECO:0000313" key="3">
    <source>
        <dbReference type="Proteomes" id="UP000234956"/>
    </source>
</evidence>
<dbReference type="EMBL" id="PDFK01000001">
    <property type="protein sequence ID" value="PKU52965.1"/>
    <property type="molecule type" value="Genomic_DNA"/>
</dbReference>
<gene>
    <name evidence="2" type="ORF">CRI88_01155</name>
</gene>
<protein>
    <recommendedName>
        <fullName evidence="4">CamS family sex pheromone protein</fullName>
    </recommendedName>
</protein>
<feature type="signal peptide" evidence="1">
    <location>
        <begin position="1"/>
        <end position="18"/>
    </location>
</feature>
<dbReference type="Gene3D" id="3.10.570.10">
    <property type="entry name" value="sex pheromone staph- cam373 precursor domain"/>
    <property type="match status" value="1"/>
</dbReference>
<dbReference type="RefSeq" id="WP_101966346.1">
    <property type="nucleotide sequence ID" value="NZ_PDFK01000001.1"/>
</dbReference>
<evidence type="ECO:0000313" key="2">
    <source>
        <dbReference type="EMBL" id="PKU52965.1"/>
    </source>
</evidence>
<accession>A0A2I0V3S4</accession>
<keyword evidence="1" id="KW-0732">Signal</keyword>
<dbReference type="Proteomes" id="UP000234956">
    <property type="component" value="Unassembled WGS sequence"/>
</dbReference>
<organism evidence="2 3">
    <name type="scientific">Lysinibacillus fusiformis</name>
    <dbReference type="NCBI Taxonomy" id="28031"/>
    <lineage>
        <taxon>Bacteria</taxon>
        <taxon>Bacillati</taxon>
        <taxon>Bacillota</taxon>
        <taxon>Bacilli</taxon>
        <taxon>Bacillales</taxon>
        <taxon>Bacillaceae</taxon>
        <taxon>Lysinibacillus</taxon>
    </lineage>
</organism>
<dbReference type="InterPro" id="IPR011426">
    <property type="entry name" value="CamS"/>
</dbReference>
<dbReference type="PROSITE" id="PS51257">
    <property type="entry name" value="PROKAR_LIPOPROTEIN"/>
    <property type="match status" value="1"/>
</dbReference>
<sequence length="377" mass="43120">MKKRKCLFSLIASIGLLASCSSGEVEPDTTNEKMYISSIQKKEAYEIQQPAKSNIARGLMVNNMNNALNINEIERGLMDLSVNHFATEKHYLQEGQYLDEQMIKQWLARKTEEGIGLNPAIETRTGDVLEDEKKYPLILSHVVEHNFIHKESNKLEGMSIAISLNEFYDIRVSDDKGLIYTGQVKVDQNDDDSNDVKNYGKKIAGKIIQDIRNNKKIPEVPIYLTLYQESNINDIIPGLFLAETFIAKGENTIAKWSEIDKKYYSFPSEALYSLDQNMYNKLLIFKEDIQAGFKHLNPKIIGRLRYEEGKLTDIKMEVHAPLINDTELVGLLQLISTNLNTILFEYIPITVRIIDQKKDVGIVLWEPTEKQIFANPI</sequence>
<evidence type="ECO:0008006" key="4">
    <source>
        <dbReference type="Google" id="ProtNLM"/>
    </source>
</evidence>
<dbReference type="AlphaFoldDB" id="A0A2I0V3S4"/>
<dbReference type="Pfam" id="PF07537">
    <property type="entry name" value="CamS"/>
    <property type="match status" value="1"/>
</dbReference>